<protein>
    <submittedName>
        <fullName evidence="4">DNA, SC005</fullName>
    </submittedName>
</protein>
<sequence>MQPVQNRYIVPLTHSLRHPLIQEKTILLPPGGSVNTREGSLRIHRADTIAFPIVTGSARGIGKAIALRLASDGYSVCINDIPGAMDEIVRVVDEINATSTPEATSSSRPRAIGIAADVTSPSAVEAMVRESVEKLGPLTLMVANAGIAQIKHLLKVTEADIDEVFSVNFKGVFNCYTHAARQMIAQGDPQSAAGVGMYKIVGASSIVGFRAFGALGIYSASKWAVRGLTQAMAMEMAPHKITVNAYAPGVVGTRMWDKIDEELGTIEGRAKGETREVYSNKAALGRTSEPEDVAGLVGGFLASQDSDFVTGQTMLVDGGIVFS</sequence>
<keyword evidence="5" id="KW-1185">Reference proteome</keyword>
<dbReference type="PRINTS" id="PR00081">
    <property type="entry name" value="GDHRDH"/>
</dbReference>
<gene>
    <name evidence="4" type="ORF">AO090005000909</name>
</gene>
<dbReference type="RefSeq" id="XP_023089152.1">
    <property type="nucleotide sequence ID" value="XM_023233883.1"/>
</dbReference>
<dbReference type="PROSITE" id="PS00061">
    <property type="entry name" value="ADH_SHORT"/>
    <property type="match status" value="1"/>
</dbReference>
<proteinExistence type="inferred from homology"/>
<dbReference type="VEuPathDB" id="FungiDB:AO090005000909"/>
<dbReference type="GeneID" id="5989862"/>
<dbReference type="InterPro" id="IPR020904">
    <property type="entry name" value="Sc_DH/Rdtase_CS"/>
</dbReference>
<evidence type="ECO:0000313" key="5">
    <source>
        <dbReference type="Proteomes" id="UP000006564"/>
    </source>
</evidence>
<dbReference type="AlphaFoldDB" id="Q2URA0"/>
<dbReference type="Gene3D" id="3.40.50.720">
    <property type="entry name" value="NAD(P)-binding Rossmann-like Domain"/>
    <property type="match status" value="1"/>
</dbReference>
<organism evidence="4 5">
    <name type="scientific">Aspergillus oryzae (strain ATCC 42149 / RIB 40)</name>
    <name type="common">Yellow koji mold</name>
    <dbReference type="NCBI Taxonomy" id="510516"/>
    <lineage>
        <taxon>Eukaryota</taxon>
        <taxon>Fungi</taxon>
        <taxon>Dikarya</taxon>
        <taxon>Ascomycota</taxon>
        <taxon>Pezizomycotina</taxon>
        <taxon>Eurotiomycetes</taxon>
        <taxon>Eurotiomycetidae</taxon>
        <taxon>Eurotiales</taxon>
        <taxon>Aspergillaceae</taxon>
        <taxon>Aspergillus</taxon>
        <taxon>Aspergillus subgen. Circumdati</taxon>
    </lineage>
</organism>
<dbReference type="Proteomes" id="UP000006564">
    <property type="component" value="Chromosome 1"/>
</dbReference>
<dbReference type="PRINTS" id="PR00080">
    <property type="entry name" value="SDRFAMILY"/>
</dbReference>
<dbReference type="GO" id="GO:0044550">
    <property type="term" value="P:secondary metabolite biosynthetic process"/>
    <property type="evidence" value="ECO:0007669"/>
    <property type="project" value="UniProtKB-ARBA"/>
</dbReference>
<dbReference type="FunFam" id="3.40.50.720:FF:000084">
    <property type="entry name" value="Short-chain dehydrogenase reductase"/>
    <property type="match status" value="1"/>
</dbReference>
<reference evidence="4 5" key="1">
    <citation type="journal article" date="2005" name="Nature">
        <title>Genome sequencing and analysis of Aspergillus oryzae.</title>
        <authorList>
            <person name="Machida M."/>
            <person name="Asai K."/>
            <person name="Sano M."/>
            <person name="Tanaka T."/>
            <person name="Kumagai T."/>
            <person name="Terai G."/>
            <person name="Kusumoto K."/>
            <person name="Arima T."/>
            <person name="Akita O."/>
            <person name="Kashiwagi Y."/>
            <person name="Abe K."/>
            <person name="Gomi K."/>
            <person name="Horiuchi H."/>
            <person name="Kitamoto K."/>
            <person name="Kobayashi T."/>
            <person name="Takeuchi M."/>
            <person name="Denning D.W."/>
            <person name="Galagan J.E."/>
            <person name="Nierman W.C."/>
            <person name="Yu J."/>
            <person name="Archer D.B."/>
            <person name="Bennett J.W."/>
            <person name="Bhatnagar D."/>
            <person name="Cleveland T.E."/>
            <person name="Fedorova N.D."/>
            <person name="Gotoh O."/>
            <person name="Horikawa H."/>
            <person name="Hosoyama A."/>
            <person name="Ichinomiya M."/>
            <person name="Igarashi R."/>
            <person name="Iwashita K."/>
            <person name="Juvvadi P.R."/>
            <person name="Kato M."/>
            <person name="Kato Y."/>
            <person name="Kin T."/>
            <person name="Kokubun A."/>
            <person name="Maeda H."/>
            <person name="Maeyama N."/>
            <person name="Maruyama J."/>
            <person name="Nagasaki H."/>
            <person name="Nakajima T."/>
            <person name="Oda K."/>
            <person name="Okada K."/>
            <person name="Paulsen I."/>
            <person name="Sakamoto K."/>
            <person name="Sawano T."/>
            <person name="Takahashi M."/>
            <person name="Takase K."/>
            <person name="Terabayashi Y."/>
            <person name="Wortman J."/>
            <person name="Yamada O."/>
            <person name="Yamagata Y."/>
            <person name="Anazawa H."/>
            <person name="Hata Y."/>
            <person name="Koide Y."/>
            <person name="Komori T."/>
            <person name="Koyama Y."/>
            <person name="Minetoki T."/>
            <person name="Suharnan S."/>
            <person name="Tanaka A."/>
            <person name="Isono K."/>
            <person name="Kuhara S."/>
            <person name="Ogasawara N."/>
            <person name="Kikuchi H."/>
        </authorList>
    </citation>
    <scope>NUCLEOTIDE SEQUENCE [LARGE SCALE GENOMIC DNA]</scope>
    <source>
        <strain evidence="5">ATCC 42149 / RIB 40</strain>
    </source>
</reference>
<dbReference type="HOGENOM" id="CLU_010194_1_0_1"/>
<evidence type="ECO:0000256" key="3">
    <source>
        <dbReference type="RuleBase" id="RU000363"/>
    </source>
</evidence>
<dbReference type="SUPFAM" id="SSF51735">
    <property type="entry name" value="NAD(P)-binding Rossmann-fold domains"/>
    <property type="match status" value="1"/>
</dbReference>
<dbReference type="GO" id="GO:0016616">
    <property type="term" value="F:oxidoreductase activity, acting on the CH-OH group of donors, NAD or NADP as acceptor"/>
    <property type="evidence" value="ECO:0007669"/>
    <property type="project" value="TreeGrafter"/>
</dbReference>
<dbReference type="PANTHER" id="PTHR42760">
    <property type="entry name" value="SHORT-CHAIN DEHYDROGENASES/REDUCTASES FAMILY MEMBER"/>
    <property type="match status" value="1"/>
</dbReference>
<dbReference type="PANTHER" id="PTHR42760:SF121">
    <property type="entry name" value="3-OXOACYL-(ACYL-CARRIER-PROTEIN) REDUCTASE"/>
    <property type="match status" value="1"/>
</dbReference>
<dbReference type="KEGG" id="aor:AO090005000909"/>
<keyword evidence="2" id="KW-0521">NADP</keyword>
<dbReference type="InterPro" id="IPR002347">
    <property type="entry name" value="SDR_fam"/>
</dbReference>
<evidence type="ECO:0000256" key="2">
    <source>
        <dbReference type="ARBA" id="ARBA00022857"/>
    </source>
</evidence>
<dbReference type="GO" id="GO:0006633">
    <property type="term" value="P:fatty acid biosynthetic process"/>
    <property type="evidence" value="ECO:0007669"/>
    <property type="project" value="TreeGrafter"/>
</dbReference>
<accession>Q2URA0</accession>
<name>Q2URA0_ASPOR</name>
<evidence type="ECO:0000313" key="4">
    <source>
        <dbReference type="EMBL" id="BAE55915.1"/>
    </source>
</evidence>
<evidence type="ECO:0000256" key="1">
    <source>
        <dbReference type="ARBA" id="ARBA00006484"/>
    </source>
</evidence>
<dbReference type="Pfam" id="PF00106">
    <property type="entry name" value="adh_short"/>
    <property type="match status" value="1"/>
</dbReference>
<dbReference type="GO" id="GO:0048038">
    <property type="term" value="F:quinone binding"/>
    <property type="evidence" value="ECO:0007669"/>
    <property type="project" value="TreeGrafter"/>
</dbReference>
<dbReference type="OMA" id="MFEVNVY"/>
<dbReference type="InterPro" id="IPR036291">
    <property type="entry name" value="NAD(P)-bd_dom_sf"/>
</dbReference>
<dbReference type="EMBL" id="AP007151">
    <property type="protein sequence ID" value="BAE55915.1"/>
    <property type="molecule type" value="Genomic_DNA"/>
</dbReference>
<comment type="similarity">
    <text evidence="1 3">Belongs to the short-chain dehydrogenases/reductases (SDR) family.</text>
</comment>